<evidence type="ECO:0000256" key="2">
    <source>
        <dbReference type="SAM" id="MobiDB-lite"/>
    </source>
</evidence>
<evidence type="ECO:0000256" key="1">
    <source>
        <dbReference type="ARBA" id="ARBA00022801"/>
    </source>
</evidence>
<proteinExistence type="predicted"/>
<name>A0A9P7AZH7_9HELO</name>
<keyword evidence="5" id="KW-1185">Reference proteome</keyword>
<comment type="caution">
    <text evidence="4">The sequence shown here is derived from an EMBL/GenBank/DDBJ whole genome shotgun (WGS) entry which is preliminary data.</text>
</comment>
<dbReference type="InterPro" id="IPR013094">
    <property type="entry name" value="AB_hydrolase_3"/>
</dbReference>
<keyword evidence="1" id="KW-0378">Hydrolase</keyword>
<dbReference type="OrthoDB" id="408631at2759"/>
<dbReference type="SUPFAM" id="SSF53474">
    <property type="entry name" value="alpha/beta-Hydrolases"/>
    <property type="match status" value="1"/>
</dbReference>
<accession>A0A9P7AZH7</accession>
<dbReference type="PANTHER" id="PTHR48081:SF8">
    <property type="entry name" value="ALPHA_BETA HYDROLASE FOLD-3 DOMAIN-CONTAINING PROTEIN-RELATED"/>
    <property type="match status" value="1"/>
</dbReference>
<dbReference type="InterPro" id="IPR050300">
    <property type="entry name" value="GDXG_lipolytic_enzyme"/>
</dbReference>
<reference evidence="4" key="1">
    <citation type="submission" date="2019-07" db="EMBL/GenBank/DDBJ databases">
        <title>Hyphodiscus hymeniophilus genome sequencing and assembly.</title>
        <authorList>
            <person name="Kramer G."/>
            <person name="Nodwell J."/>
        </authorList>
    </citation>
    <scope>NUCLEOTIDE SEQUENCE</scope>
    <source>
        <strain evidence="4">ATCC 34498</strain>
    </source>
</reference>
<protein>
    <submittedName>
        <fullName evidence="4">Esterase</fullName>
    </submittedName>
</protein>
<evidence type="ECO:0000313" key="5">
    <source>
        <dbReference type="Proteomes" id="UP000785200"/>
    </source>
</evidence>
<dbReference type="PANTHER" id="PTHR48081">
    <property type="entry name" value="AB HYDROLASE SUPERFAMILY PROTEIN C4A8.06C"/>
    <property type="match status" value="1"/>
</dbReference>
<dbReference type="Gene3D" id="3.40.50.1820">
    <property type="entry name" value="alpha/beta hydrolase"/>
    <property type="match status" value="1"/>
</dbReference>
<organism evidence="4 5">
    <name type="scientific">Hyphodiscus hymeniophilus</name>
    <dbReference type="NCBI Taxonomy" id="353542"/>
    <lineage>
        <taxon>Eukaryota</taxon>
        <taxon>Fungi</taxon>
        <taxon>Dikarya</taxon>
        <taxon>Ascomycota</taxon>
        <taxon>Pezizomycotina</taxon>
        <taxon>Leotiomycetes</taxon>
        <taxon>Helotiales</taxon>
        <taxon>Hyphodiscaceae</taxon>
        <taxon>Hyphodiscus</taxon>
    </lineage>
</organism>
<feature type="domain" description="Alpha/beta hydrolase fold-3" evidence="3">
    <location>
        <begin position="103"/>
        <end position="338"/>
    </location>
</feature>
<feature type="region of interest" description="Disordered" evidence="2">
    <location>
        <begin position="1"/>
        <end position="24"/>
    </location>
</feature>
<dbReference type="Pfam" id="PF07859">
    <property type="entry name" value="Abhydrolase_3"/>
    <property type="match status" value="1"/>
</dbReference>
<gene>
    <name evidence="4" type="ORF">D0Z07_2707</name>
</gene>
<feature type="non-terminal residue" evidence="4">
    <location>
        <position position="1"/>
    </location>
</feature>
<dbReference type="AlphaFoldDB" id="A0A9P7AZH7"/>
<evidence type="ECO:0000259" key="3">
    <source>
        <dbReference type="Pfam" id="PF07859"/>
    </source>
</evidence>
<dbReference type="InterPro" id="IPR029058">
    <property type="entry name" value="AB_hydrolase_fold"/>
</dbReference>
<dbReference type="Proteomes" id="UP000785200">
    <property type="component" value="Unassembled WGS sequence"/>
</dbReference>
<feature type="compositionally biased region" description="Basic and acidic residues" evidence="2">
    <location>
        <begin position="10"/>
        <end position="24"/>
    </location>
</feature>
<sequence length="368" mass="41326">KCPIPQDVGHQTRSEKFRPDAVSEDDRKTLEIIKSMPRDEPWWEIGMDEYRRREQAGELLYKPRLLTERAKVLMIPSREPGRMINCRVFHPALTANRGKTRVLLNIHGGGWTVFSNKFQDPYLAHVADVCNHITLSVGYRLGPEFPFPAGPEDCFDVVVADPNLTAEWLIVNSVSQLGAPFEFIDGSVGRQCSNVPTTDMYLYKSSGGHFAALTALHLRKSYPSFHLRGLVLKYGIFDLTYTNPSIVNATDPIIVTRDALKHTTEALVPRTSLQERQSPSISPFYADLRSLTPLPPALFVCGTEDILIDDSVFFAAKWMMVISESAFKVLPGALHGFVDFEGMPFMKEGWDTITKFLVNLSVCEDATE</sequence>
<evidence type="ECO:0000313" key="4">
    <source>
        <dbReference type="EMBL" id="KAG0651030.1"/>
    </source>
</evidence>
<dbReference type="EMBL" id="VNKQ01000005">
    <property type="protein sequence ID" value="KAG0651030.1"/>
    <property type="molecule type" value="Genomic_DNA"/>
</dbReference>
<dbReference type="GO" id="GO:0016787">
    <property type="term" value="F:hydrolase activity"/>
    <property type="evidence" value="ECO:0007669"/>
    <property type="project" value="UniProtKB-KW"/>
</dbReference>